<protein>
    <submittedName>
        <fullName evidence="1">Uncharacterized protein</fullName>
    </submittedName>
</protein>
<evidence type="ECO:0000313" key="2">
    <source>
        <dbReference type="Proteomes" id="UP001234297"/>
    </source>
</evidence>
<name>A0ACC2LVX0_PERAE</name>
<keyword evidence="2" id="KW-1185">Reference proteome</keyword>
<sequence>MAGDDSVQARAQNISLVLYCLGILSAVVQVLQFINQQGSRGEGQVISLSMSISLIALAASVSVALPPRYVDICCRLSFLFSVFSCAFLLSPFVPSKLFWVPYIACVFPLLHLLQLLLPANLQRSLKQLFWATWNAISDAACGANHAIVGSFLALLPTRSSSVTSSSCCSVASPACIIEEGDAHVINELLQFIEGGSRGGGILPEGKIIPLSMSITLITLAASVSLPLRPLYITICCRLSLCSSLFTCSCLLSPFVPSKLFLVPYIACVFPLLHLLQLLLPDPLQRSLQQIWCDIWKAIRVAACSAYDATVGSLKALLQSSTAATSTASETSTSASLAAALSIEEGNPNVINGKCSWEQGSFKRNREQFV</sequence>
<reference evidence="1 2" key="1">
    <citation type="journal article" date="2022" name="Hortic Res">
        <title>A haplotype resolved chromosomal level avocado genome allows analysis of novel avocado genes.</title>
        <authorList>
            <person name="Nath O."/>
            <person name="Fletcher S.J."/>
            <person name="Hayward A."/>
            <person name="Shaw L.M."/>
            <person name="Masouleh A.K."/>
            <person name="Furtado A."/>
            <person name="Henry R.J."/>
            <person name="Mitter N."/>
        </authorList>
    </citation>
    <scope>NUCLEOTIDE SEQUENCE [LARGE SCALE GENOMIC DNA]</scope>
    <source>
        <strain evidence="2">cv. Hass</strain>
    </source>
</reference>
<dbReference type="Proteomes" id="UP001234297">
    <property type="component" value="Chromosome 3"/>
</dbReference>
<gene>
    <name evidence="1" type="ORF">MRB53_011466</name>
</gene>
<comment type="caution">
    <text evidence="1">The sequence shown here is derived from an EMBL/GenBank/DDBJ whole genome shotgun (WGS) entry which is preliminary data.</text>
</comment>
<evidence type="ECO:0000313" key="1">
    <source>
        <dbReference type="EMBL" id="KAJ8637199.1"/>
    </source>
</evidence>
<organism evidence="1 2">
    <name type="scientific">Persea americana</name>
    <name type="common">Avocado</name>
    <dbReference type="NCBI Taxonomy" id="3435"/>
    <lineage>
        <taxon>Eukaryota</taxon>
        <taxon>Viridiplantae</taxon>
        <taxon>Streptophyta</taxon>
        <taxon>Embryophyta</taxon>
        <taxon>Tracheophyta</taxon>
        <taxon>Spermatophyta</taxon>
        <taxon>Magnoliopsida</taxon>
        <taxon>Magnoliidae</taxon>
        <taxon>Laurales</taxon>
        <taxon>Lauraceae</taxon>
        <taxon>Persea</taxon>
    </lineage>
</organism>
<accession>A0ACC2LVX0</accession>
<proteinExistence type="predicted"/>
<dbReference type="EMBL" id="CM056811">
    <property type="protein sequence ID" value="KAJ8637199.1"/>
    <property type="molecule type" value="Genomic_DNA"/>
</dbReference>